<evidence type="ECO:0000256" key="6">
    <source>
        <dbReference type="SAM" id="MobiDB-lite"/>
    </source>
</evidence>
<dbReference type="PANTHER" id="PTHR12934">
    <property type="entry name" value="50S RIBOSOMAL PROTEIN L15"/>
    <property type="match status" value="1"/>
</dbReference>
<dbReference type="InterPro" id="IPR005749">
    <property type="entry name" value="Ribosomal_uL15_bac-type"/>
</dbReference>
<protein>
    <recommendedName>
        <fullName evidence="4">Large ribosomal subunit protein uL15</fullName>
    </recommendedName>
</protein>
<accession>A0A1F6BQ85</accession>
<evidence type="ECO:0000256" key="2">
    <source>
        <dbReference type="ARBA" id="ARBA00022980"/>
    </source>
</evidence>
<feature type="compositionally biased region" description="Basic residues" evidence="6">
    <location>
        <begin position="9"/>
        <end position="22"/>
    </location>
</feature>
<dbReference type="InterPro" id="IPR036227">
    <property type="entry name" value="Ribosomal_uL15/eL18_sf"/>
</dbReference>
<comment type="caution">
    <text evidence="8">The sequence shown here is derived from an EMBL/GenBank/DDBJ whole genome shotgun (WGS) entry which is preliminary data.</text>
</comment>
<reference evidence="8 9" key="1">
    <citation type="journal article" date="2016" name="Nat. Commun.">
        <title>Thousands of microbial genomes shed light on interconnected biogeochemical processes in an aquifer system.</title>
        <authorList>
            <person name="Anantharaman K."/>
            <person name="Brown C.T."/>
            <person name="Hug L.A."/>
            <person name="Sharon I."/>
            <person name="Castelle C.J."/>
            <person name="Probst A.J."/>
            <person name="Thomas B.C."/>
            <person name="Singh A."/>
            <person name="Wilkins M.J."/>
            <person name="Karaoz U."/>
            <person name="Brodie E.L."/>
            <person name="Williams K.H."/>
            <person name="Hubbard S.S."/>
            <person name="Banfield J.F."/>
        </authorList>
    </citation>
    <scope>NUCLEOTIDE SEQUENCE [LARGE SCALE GENOMIC DNA]</scope>
</reference>
<organism evidence="8 9">
    <name type="scientific">Candidatus Jorgensenbacteria bacterium GWC1_48_12</name>
    <dbReference type="NCBI Taxonomy" id="1798469"/>
    <lineage>
        <taxon>Bacteria</taxon>
        <taxon>Candidatus Joergenseniibacteriota</taxon>
    </lineage>
</organism>
<proteinExistence type="inferred from homology"/>
<evidence type="ECO:0000256" key="5">
    <source>
        <dbReference type="RuleBase" id="RU003888"/>
    </source>
</evidence>
<comment type="subunit">
    <text evidence="4">Part of the 50S ribosomal subunit.</text>
</comment>
<dbReference type="InterPro" id="IPR021131">
    <property type="entry name" value="Ribosomal_uL15/eL18"/>
</dbReference>
<comment type="similarity">
    <text evidence="1 4 5">Belongs to the universal ribosomal protein uL15 family.</text>
</comment>
<dbReference type="HAMAP" id="MF_01341">
    <property type="entry name" value="Ribosomal_uL15"/>
    <property type="match status" value="1"/>
</dbReference>
<feature type="region of interest" description="Disordered" evidence="6">
    <location>
        <begin position="1"/>
        <end position="44"/>
    </location>
</feature>
<dbReference type="InterPro" id="IPR001196">
    <property type="entry name" value="Ribosomal_uL15_CS"/>
</dbReference>
<dbReference type="GO" id="GO:0022625">
    <property type="term" value="C:cytosolic large ribosomal subunit"/>
    <property type="evidence" value="ECO:0007669"/>
    <property type="project" value="TreeGrafter"/>
</dbReference>
<evidence type="ECO:0000256" key="4">
    <source>
        <dbReference type="HAMAP-Rule" id="MF_01341"/>
    </source>
</evidence>
<keyword evidence="4" id="KW-0699">rRNA-binding</keyword>
<evidence type="ECO:0000313" key="9">
    <source>
        <dbReference type="Proteomes" id="UP000179324"/>
    </source>
</evidence>
<gene>
    <name evidence="4" type="primary">rplO</name>
    <name evidence="8" type="ORF">A2127_01560</name>
</gene>
<evidence type="ECO:0000256" key="3">
    <source>
        <dbReference type="ARBA" id="ARBA00023274"/>
    </source>
</evidence>
<dbReference type="GO" id="GO:0003735">
    <property type="term" value="F:structural constituent of ribosome"/>
    <property type="evidence" value="ECO:0007669"/>
    <property type="project" value="InterPro"/>
</dbReference>
<dbReference type="EMBL" id="MFKI01000020">
    <property type="protein sequence ID" value="OGG39013.1"/>
    <property type="molecule type" value="Genomic_DNA"/>
</dbReference>
<dbReference type="Gene3D" id="3.100.10.10">
    <property type="match status" value="1"/>
</dbReference>
<feature type="domain" description="Large ribosomal subunit protein uL15/eL18" evidence="7">
    <location>
        <begin position="71"/>
        <end position="137"/>
    </location>
</feature>
<feature type="compositionally biased region" description="Basic residues" evidence="6">
    <location>
        <begin position="32"/>
        <end position="44"/>
    </location>
</feature>
<comment type="function">
    <text evidence="4">Binds to the 23S rRNA.</text>
</comment>
<dbReference type="PANTHER" id="PTHR12934:SF11">
    <property type="entry name" value="LARGE RIBOSOMAL SUBUNIT PROTEIN UL15M"/>
    <property type="match status" value="1"/>
</dbReference>
<dbReference type="Pfam" id="PF00828">
    <property type="entry name" value="Ribosomal_L27A"/>
    <property type="match status" value="1"/>
</dbReference>
<dbReference type="InterPro" id="IPR030878">
    <property type="entry name" value="Ribosomal_uL15"/>
</dbReference>
<dbReference type="Proteomes" id="UP000179324">
    <property type="component" value="Unassembled WGS sequence"/>
</dbReference>
<dbReference type="SUPFAM" id="SSF52080">
    <property type="entry name" value="Ribosomal proteins L15p and L18e"/>
    <property type="match status" value="1"/>
</dbReference>
<keyword evidence="4" id="KW-0694">RNA-binding</keyword>
<keyword evidence="3 4" id="KW-0687">Ribonucleoprotein</keyword>
<dbReference type="AlphaFoldDB" id="A0A1F6BQ85"/>
<evidence type="ECO:0000256" key="1">
    <source>
        <dbReference type="ARBA" id="ARBA00007320"/>
    </source>
</evidence>
<evidence type="ECO:0000259" key="7">
    <source>
        <dbReference type="Pfam" id="PF00828"/>
    </source>
</evidence>
<name>A0A1F6BQ85_9BACT</name>
<dbReference type="NCBIfam" id="TIGR01071">
    <property type="entry name" value="rplO_bact"/>
    <property type="match status" value="1"/>
</dbReference>
<dbReference type="PROSITE" id="PS00475">
    <property type="entry name" value="RIBOSOMAL_L15"/>
    <property type="match status" value="1"/>
</dbReference>
<dbReference type="GO" id="GO:0019843">
    <property type="term" value="F:rRNA binding"/>
    <property type="evidence" value="ECO:0007669"/>
    <property type="project" value="UniProtKB-UniRule"/>
</dbReference>
<dbReference type="GO" id="GO:0006412">
    <property type="term" value="P:translation"/>
    <property type="evidence" value="ECO:0007669"/>
    <property type="project" value="UniProtKB-UniRule"/>
</dbReference>
<evidence type="ECO:0000313" key="8">
    <source>
        <dbReference type="EMBL" id="OGG39013.1"/>
    </source>
</evidence>
<sequence>MQLHNLKNSNKKKRKRVGRGGKRGTYSGRGQKGQRSRAGHRIRPAIRDLLMRIPKLRGVKNKPVGPKSFVLNVGDLGKIAKDGILDKKILLEKKLIKRINQPVKVLGGGELKTSLAIEGLAVSKKAKEKILKAGGTIK</sequence>
<keyword evidence="2 4" id="KW-0689">Ribosomal protein</keyword>